<feature type="non-terminal residue" evidence="1">
    <location>
        <position position="1"/>
    </location>
</feature>
<sequence length="126" mass="13006">DEQVENDVEKLANLVIALAKLPLVYLNRKLAVAAVSLVGGPKVAQLHPRQAPDNAVRRGSQRRGNGAFGALGLGTAYHVVALVDEADKLRNVGRVVLQVTVHGDDDLAAGALETGAQADGLAVVAG</sequence>
<name>A0A699UCG6_TANCI</name>
<proteinExistence type="predicted"/>
<evidence type="ECO:0000313" key="1">
    <source>
        <dbReference type="EMBL" id="GFD20180.1"/>
    </source>
</evidence>
<organism evidence="1">
    <name type="scientific">Tanacetum cinerariifolium</name>
    <name type="common">Dalmatian daisy</name>
    <name type="synonym">Chrysanthemum cinerariifolium</name>
    <dbReference type="NCBI Taxonomy" id="118510"/>
    <lineage>
        <taxon>Eukaryota</taxon>
        <taxon>Viridiplantae</taxon>
        <taxon>Streptophyta</taxon>
        <taxon>Embryophyta</taxon>
        <taxon>Tracheophyta</taxon>
        <taxon>Spermatophyta</taxon>
        <taxon>Magnoliopsida</taxon>
        <taxon>eudicotyledons</taxon>
        <taxon>Gunneridae</taxon>
        <taxon>Pentapetalae</taxon>
        <taxon>asterids</taxon>
        <taxon>campanulids</taxon>
        <taxon>Asterales</taxon>
        <taxon>Asteraceae</taxon>
        <taxon>Asteroideae</taxon>
        <taxon>Anthemideae</taxon>
        <taxon>Anthemidinae</taxon>
        <taxon>Tanacetum</taxon>
    </lineage>
</organism>
<protein>
    <submittedName>
        <fullName evidence="1">Uncharacterized protein</fullName>
    </submittedName>
</protein>
<dbReference type="AlphaFoldDB" id="A0A699UCG6"/>
<gene>
    <name evidence="1" type="ORF">Tci_892149</name>
</gene>
<comment type="caution">
    <text evidence="1">The sequence shown here is derived from an EMBL/GenBank/DDBJ whole genome shotgun (WGS) entry which is preliminary data.</text>
</comment>
<reference evidence="1" key="1">
    <citation type="journal article" date="2019" name="Sci. Rep.">
        <title>Draft genome of Tanacetum cinerariifolium, the natural source of mosquito coil.</title>
        <authorList>
            <person name="Yamashiro T."/>
            <person name="Shiraishi A."/>
            <person name="Satake H."/>
            <person name="Nakayama K."/>
        </authorList>
    </citation>
    <scope>NUCLEOTIDE SEQUENCE</scope>
</reference>
<accession>A0A699UCG6</accession>
<dbReference type="EMBL" id="BKCJ011320211">
    <property type="protein sequence ID" value="GFD20180.1"/>
    <property type="molecule type" value="Genomic_DNA"/>
</dbReference>